<dbReference type="Proteomes" id="UP001529245">
    <property type="component" value="Unassembled WGS sequence"/>
</dbReference>
<gene>
    <name evidence="2" type="ORF">QID03_13545</name>
</gene>
<keyword evidence="1" id="KW-0812">Transmembrane</keyword>
<sequence>MEDLLTWPLVLFLSGALLGVGGYFGARADEMHIAQMAAQNAARTAAVTNNQQTIVQAAQATVTGSGAPATWNGQPAIAASDVQIQTEDNGQLITAQVTYHAPVVFPQLMKWLGISSGWTQPITATATYYNELGNGSPGTVSLSNATGNTTTNGTGGLASPQNTSFKLTLAVTGPASATTFLNGQSVQITATSNQDVSMAPGDALQIYDQSTGQWLGMPTFSGTSDTVTVSGNNESDTFVAYIAPWGTTSGAVAQSAPLTLQWISPSQLASMIQVSATAYPGTAPGVATPQGAPAGSWTAQTQNGTNNQVWNNESVEITASLPSSVYTTGGSLSVFNASTGQPLTGPGSPTDTNQAYAMVSQQASGSPLTQTFGAQWTWNGQTYTTPSNNDVQVIWEPDNSFQLGLANNGGTITLTATATFPLQGQNANGGYTYYAYLYNQSLMQWYQPQGITTTSNQVSWSFSQSQYAGDYFVAYLESGSTPVLGSYPQSGAQPPLESNQQAIYTVTLTAQGDSTDNNVTLTATSNLPLNGHTMSIVNLTTGQVIASTTQGTTLTTTVQATPQQTTQYQAQIN</sequence>
<name>A0ABT6Y2A1_ALISE</name>
<comment type="caution">
    <text evidence="2">The sequence shown here is derived from an EMBL/GenBank/DDBJ whole genome shotgun (WGS) entry which is preliminary data.</text>
</comment>
<reference evidence="2 3" key="1">
    <citation type="submission" date="2023-04" db="EMBL/GenBank/DDBJ databases">
        <title>A. sendaiensis sub sp. chiapanensis a novel subspecie with specific adaptation in bacterial cell wall isolated from an active volcano.</title>
        <authorList>
            <person name="Alvarez Gutierrez P.E."/>
            <person name="Ortiz Cortes L.Y."/>
        </authorList>
    </citation>
    <scope>NUCLEOTIDE SEQUENCE [LARGE SCALE GENOMIC DNA]</scope>
    <source>
        <strain evidence="2 3">PA2</strain>
    </source>
</reference>
<keyword evidence="1" id="KW-1133">Transmembrane helix</keyword>
<proteinExistence type="predicted"/>
<dbReference type="RefSeq" id="WP_283204582.1">
    <property type="nucleotide sequence ID" value="NZ_JASGCB010000037.1"/>
</dbReference>
<evidence type="ECO:0000313" key="2">
    <source>
        <dbReference type="EMBL" id="MDI9261182.1"/>
    </source>
</evidence>
<feature type="transmembrane region" description="Helical" evidence="1">
    <location>
        <begin position="6"/>
        <end position="26"/>
    </location>
</feature>
<keyword evidence="3" id="KW-1185">Reference proteome</keyword>
<keyword evidence="1" id="KW-0472">Membrane</keyword>
<evidence type="ECO:0008006" key="4">
    <source>
        <dbReference type="Google" id="ProtNLM"/>
    </source>
</evidence>
<organism evidence="2 3">
    <name type="scientific">Alicyclobacillus sendaiensis PA2</name>
    <dbReference type="NCBI Taxonomy" id="3029425"/>
    <lineage>
        <taxon>Bacteria</taxon>
        <taxon>Bacillati</taxon>
        <taxon>Bacillota</taxon>
        <taxon>Bacilli</taxon>
        <taxon>Bacillales</taxon>
        <taxon>Alicyclobacillaceae</taxon>
        <taxon>Alicyclobacillus</taxon>
    </lineage>
</organism>
<accession>A0ABT6Y2A1</accession>
<evidence type="ECO:0000256" key="1">
    <source>
        <dbReference type="SAM" id="Phobius"/>
    </source>
</evidence>
<evidence type="ECO:0000313" key="3">
    <source>
        <dbReference type="Proteomes" id="UP001529245"/>
    </source>
</evidence>
<protein>
    <recommendedName>
        <fullName evidence="4">Flp pilus-assembly TadG-like N-terminal domain-containing protein</fullName>
    </recommendedName>
</protein>
<dbReference type="EMBL" id="JASGCB010000037">
    <property type="protein sequence ID" value="MDI9261182.1"/>
    <property type="molecule type" value="Genomic_DNA"/>
</dbReference>